<dbReference type="Proteomes" id="UP000275267">
    <property type="component" value="Unassembled WGS sequence"/>
</dbReference>
<protein>
    <submittedName>
        <fullName evidence="1">Uncharacterized protein</fullName>
    </submittedName>
</protein>
<comment type="caution">
    <text evidence="1">The sequence shown here is derived from an EMBL/GenBank/DDBJ whole genome shotgun (WGS) entry which is preliminary data.</text>
</comment>
<evidence type="ECO:0000313" key="2">
    <source>
        <dbReference type="Proteomes" id="UP000275267"/>
    </source>
</evidence>
<evidence type="ECO:0000313" key="1">
    <source>
        <dbReference type="EMBL" id="RLN05296.1"/>
    </source>
</evidence>
<accession>A0A3L6RLG9</accession>
<reference evidence="2" key="1">
    <citation type="journal article" date="2019" name="Nat. Commun.">
        <title>The genome of broomcorn millet.</title>
        <authorList>
            <person name="Zou C."/>
            <person name="Miki D."/>
            <person name="Li D."/>
            <person name="Tang Q."/>
            <person name="Xiao L."/>
            <person name="Rajput S."/>
            <person name="Deng P."/>
            <person name="Jia W."/>
            <person name="Huang R."/>
            <person name="Zhang M."/>
            <person name="Sun Y."/>
            <person name="Hu J."/>
            <person name="Fu X."/>
            <person name="Schnable P.S."/>
            <person name="Li F."/>
            <person name="Zhang H."/>
            <person name="Feng B."/>
            <person name="Zhu X."/>
            <person name="Liu R."/>
            <person name="Schnable J.C."/>
            <person name="Zhu J.-K."/>
            <person name="Zhang H."/>
        </authorList>
    </citation>
    <scope>NUCLEOTIDE SEQUENCE [LARGE SCALE GENOMIC DNA]</scope>
</reference>
<gene>
    <name evidence="1" type="ORF">C2845_PM13G12490</name>
</gene>
<dbReference type="EMBL" id="PQIB02000008">
    <property type="protein sequence ID" value="RLN05296.1"/>
    <property type="molecule type" value="Genomic_DNA"/>
</dbReference>
<proteinExistence type="predicted"/>
<keyword evidence="2" id="KW-1185">Reference proteome</keyword>
<name>A0A3L6RLG9_PANMI</name>
<dbReference type="AlphaFoldDB" id="A0A3L6RLG9"/>
<organism evidence="1 2">
    <name type="scientific">Panicum miliaceum</name>
    <name type="common">Proso millet</name>
    <name type="synonym">Broomcorn millet</name>
    <dbReference type="NCBI Taxonomy" id="4540"/>
    <lineage>
        <taxon>Eukaryota</taxon>
        <taxon>Viridiplantae</taxon>
        <taxon>Streptophyta</taxon>
        <taxon>Embryophyta</taxon>
        <taxon>Tracheophyta</taxon>
        <taxon>Spermatophyta</taxon>
        <taxon>Magnoliopsida</taxon>
        <taxon>Liliopsida</taxon>
        <taxon>Poales</taxon>
        <taxon>Poaceae</taxon>
        <taxon>PACMAD clade</taxon>
        <taxon>Panicoideae</taxon>
        <taxon>Panicodae</taxon>
        <taxon>Paniceae</taxon>
        <taxon>Panicinae</taxon>
        <taxon>Panicum</taxon>
        <taxon>Panicum sect. Panicum</taxon>
    </lineage>
</organism>
<sequence length="112" mass="12834">MMMRWYVGSRPIGLYRWVELHELGGRAVFLSRGSSRCYEATVTVPEGVYFDDRNYMRNGVDVCEAGYPCNDNGVWSMATGQITWWNLHLSGLCINVNIKNKKSAVLLRVIIR</sequence>